<sequence>MVLGWKSFDRILSSGRHPMNPMNPKDAVGVHPHSAQSGRLRLKDAKRKALDPVCVKLTLRLGIVDNHATCQTRQGGRKVHDQE</sequence>
<proteinExistence type="predicted"/>
<feature type="region of interest" description="Disordered" evidence="1">
    <location>
        <begin position="15"/>
        <end position="43"/>
    </location>
</feature>
<evidence type="ECO:0000313" key="2">
    <source>
        <dbReference type="EMBL" id="AWB32582.1"/>
    </source>
</evidence>
<reference evidence="2 3" key="1">
    <citation type="submission" date="2018-04" db="EMBL/GenBank/DDBJ databases">
        <title>Bordetella sp. HZ20 isolated from seawater.</title>
        <authorList>
            <person name="Sun C."/>
        </authorList>
    </citation>
    <scope>NUCLEOTIDE SEQUENCE [LARGE SCALE GENOMIC DNA]</scope>
    <source>
        <strain evidence="2 3">HZ20</strain>
    </source>
</reference>
<dbReference type="AlphaFoldDB" id="A0A2R4XFJ9"/>
<dbReference type="EMBL" id="CP028901">
    <property type="protein sequence ID" value="AWB32582.1"/>
    <property type="molecule type" value="Genomic_DNA"/>
</dbReference>
<name>A0A2R4XFJ9_9BURK</name>
<keyword evidence="3" id="KW-1185">Reference proteome</keyword>
<gene>
    <name evidence="2" type="ORF">DBV39_01340</name>
</gene>
<dbReference type="Proteomes" id="UP000244571">
    <property type="component" value="Chromosome"/>
</dbReference>
<organism evidence="2 3">
    <name type="scientific">Orrella marina</name>
    <dbReference type="NCBI Taxonomy" id="2163011"/>
    <lineage>
        <taxon>Bacteria</taxon>
        <taxon>Pseudomonadati</taxon>
        <taxon>Pseudomonadota</taxon>
        <taxon>Betaproteobacteria</taxon>
        <taxon>Burkholderiales</taxon>
        <taxon>Alcaligenaceae</taxon>
        <taxon>Orrella</taxon>
    </lineage>
</organism>
<evidence type="ECO:0000256" key="1">
    <source>
        <dbReference type="SAM" id="MobiDB-lite"/>
    </source>
</evidence>
<evidence type="ECO:0000313" key="3">
    <source>
        <dbReference type="Proteomes" id="UP000244571"/>
    </source>
</evidence>
<dbReference type="KEGG" id="boz:DBV39_01340"/>
<protein>
    <submittedName>
        <fullName evidence="2">Uncharacterized protein</fullName>
    </submittedName>
</protein>
<accession>A0A2R4XFJ9</accession>